<feature type="domain" description="ABM" evidence="1">
    <location>
        <begin position="2"/>
        <end position="93"/>
    </location>
</feature>
<proteinExistence type="predicted"/>
<dbReference type="Pfam" id="PF03992">
    <property type="entry name" value="ABM"/>
    <property type="match status" value="1"/>
</dbReference>
<name>A0ABQ4QWR4_9HYPH</name>
<dbReference type="Gene3D" id="3.30.70.100">
    <property type="match status" value="1"/>
</dbReference>
<evidence type="ECO:0000313" key="3">
    <source>
        <dbReference type="Proteomes" id="UP001055167"/>
    </source>
</evidence>
<reference evidence="2" key="1">
    <citation type="journal article" date="2021" name="Front. Microbiol.">
        <title>Comprehensive Comparative Genomics and Phenotyping of Methylobacterium Species.</title>
        <authorList>
            <person name="Alessa O."/>
            <person name="Ogura Y."/>
            <person name="Fujitani Y."/>
            <person name="Takami H."/>
            <person name="Hayashi T."/>
            <person name="Sahin N."/>
            <person name="Tani A."/>
        </authorList>
    </citation>
    <scope>NUCLEOTIDE SEQUENCE</scope>
    <source>
        <strain evidence="2">KCTC 52305</strain>
    </source>
</reference>
<dbReference type="InterPro" id="IPR007138">
    <property type="entry name" value="ABM_dom"/>
</dbReference>
<dbReference type="Proteomes" id="UP001055167">
    <property type="component" value="Unassembled WGS sequence"/>
</dbReference>
<dbReference type="RefSeq" id="WP_128564661.1">
    <property type="nucleotide sequence ID" value="NZ_BPQH01000007.1"/>
</dbReference>
<reference evidence="2" key="2">
    <citation type="submission" date="2021-08" db="EMBL/GenBank/DDBJ databases">
        <authorList>
            <person name="Tani A."/>
            <person name="Ola A."/>
            <person name="Ogura Y."/>
            <person name="Katsura K."/>
            <person name="Hayashi T."/>
        </authorList>
    </citation>
    <scope>NUCLEOTIDE SEQUENCE</scope>
    <source>
        <strain evidence="2">KCTC 52305</strain>
    </source>
</reference>
<comment type="caution">
    <text evidence="2">The sequence shown here is derived from an EMBL/GenBank/DDBJ whole genome shotgun (WGS) entry which is preliminary data.</text>
</comment>
<sequence>MVLEIAQIEVKPGAESAFEAGVAEAAELFRRARGCRGMELQRSVEHPSRYRLMVRWETLENHTVDFRESADFQAWRALVADHFAGAPQVEHTVLAVQGF</sequence>
<dbReference type="SUPFAM" id="SSF54909">
    <property type="entry name" value="Dimeric alpha+beta barrel"/>
    <property type="match status" value="1"/>
</dbReference>
<organism evidence="2 3">
    <name type="scientific">Methylobacterium crusticola</name>
    <dbReference type="NCBI Taxonomy" id="1697972"/>
    <lineage>
        <taxon>Bacteria</taxon>
        <taxon>Pseudomonadati</taxon>
        <taxon>Pseudomonadota</taxon>
        <taxon>Alphaproteobacteria</taxon>
        <taxon>Hyphomicrobiales</taxon>
        <taxon>Methylobacteriaceae</taxon>
        <taxon>Methylobacterium</taxon>
    </lineage>
</organism>
<evidence type="ECO:0000313" key="2">
    <source>
        <dbReference type="EMBL" id="GJD49808.1"/>
    </source>
</evidence>
<dbReference type="PROSITE" id="PS51725">
    <property type="entry name" value="ABM"/>
    <property type="match status" value="1"/>
</dbReference>
<dbReference type="InterPro" id="IPR011008">
    <property type="entry name" value="Dimeric_a/b-barrel"/>
</dbReference>
<dbReference type="EMBL" id="BPQH01000007">
    <property type="protein sequence ID" value="GJD49808.1"/>
    <property type="molecule type" value="Genomic_DNA"/>
</dbReference>
<protein>
    <recommendedName>
        <fullName evidence="1">ABM domain-containing protein</fullName>
    </recommendedName>
</protein>
<gene>
    <name evidence="2" type="ORF">OPKNFCMD_2542</name>
</gene>
<evidence type="ECO:0000259" key="1">
    <source>
        <dbReference type="PROSITE" id="PS51725"/>
    </source>
</evidence>
<keyword evidence="3" id="KW-1185">Reference proteome</keyword>
<accession>A0ABQ4QWR4</accession>